<evidence type="ECO:0000313" key="3">
    <source>
        <dbReference type="Proteomes" id="UP000663722"/>
    </source>
</evidence>
<evidence type="ECO:0000313" key="2">
    <source>
        <dbReference type="EMBL" id="QTA93293.1"/>
    </source>
</evidence>
<dbReference type="SUPFAM" id="SSF51206">
    <property type="entry name" value="cAMP-binding domain-like"/>
    <property type="match status" value="1"/>
</dbReference>
<keyword evidence="3" id="KW-1185">Reference proteome</keyword>
<protein>
    <submittedName>
        <fullName evidence="2">Cyclic nucleotide-binding domain-containing protein</fullName>
    </submittedName>
</protein>
<dbReference type="PROSITE" id="PS50042">
    <property type="entry name" value="CNMP_BINDING_3"/>
    <property type="match status" value="1"/>
</dbReference>
<evidence type="ECO:0000259" key="1">
    <source>
        <dbReference type="PROSITE" id="PS50042"/>
    </source>
</evidence>
<dbReference type="InterPro" id="IPR000595">
    <property type="entry name" value="cNMP-bd_dom"/>
</dbReference>
<reference evidence="2" key="1">
    <citation type="journal article" date="2021" name="Microb. Physiol.">
        <title>Proteogenomic Insights into the Physiology of Marine, Sulfate-Reducing, Filamentous Desulfonema limicola and Desulfonema magnum.</title>
        <authorList>
            <person name="Schnaars V."/>
            <person name="Wohlbrand L."/>
            <person name="Scheve S."/>
            <person name="Hinrichs C."/>
            <person name="Reinhardt R."/>
            <person name="Rabus R."/>
        </authorList>
    </citation>
    <scope>NUCLEOTIDE SEQUENCE</scope>
    <source>
        <strain evidence="2">4be13</strain>
    </source>
</reference>
<dbReference type="KEGG" id="dmm:dnm_093940"/>
<dbReference type="Pfam" id="PF00027">
    <property type="entry name" value="cNMP_binding"/>
    <property type="match status" value="1"/>
</dbReference>
<proteinExistence type="predicted"/>
<dbReference type="Proteomes" id="UP000663722">
    <property type="component" value="Chromosome"/>
</dbReference>
<dbReference type="InterPro" id="IPR018490">
    <property type="entry name" value="cNMP-bd_dom_sf"/>
</dbReference>
<organism evidence="2 3">
    <name type="scientific">Desulfonema magnum</name>
    <dbReference type="NCBI Taxonomy" id="45655"/>
    <lineage>
        <taxon>Bacteria</taxon>
        <taxon>Pseudomonadati</taxon>
        <taxon>Thermodesulfobacteriota</taxon>
        <taxon>Desulfobacteria</taxon>
        <taxon>Desulfobacterales</taxon>
        <taxon>Desulfococcaceae</taxon>
        <taxon>Desulfonema</taxon>
    </lineage>
</organism>
<feature type="domain" description="Cyclic nucleotide-binding" evidence="1">
    <location>
        <begin position="87"/>
        <end position="185"/>
    </location>
</feature>
<dbReference type="SMART" id="SM00100">
    <property type="entry name" value="cNMP"/>
    <property type="match status" value="1"/>
</dbReference>
<dbReference type="CDD" id="cd00038">
    <property type="entry name" value="CAP_ED"/>
    <property type="match status" value="1"/>
</dbReference>
<dbReference type="Gene3D" id="2.60.120.10">
    <property type="entry name" value="Jelly Rolls"/>
    <property type="match status" value="1"/>
</dbReference>
<dbReference type="Pfam" id="PF07238">
    <property type="entry name" value="PilZ"/>
    <property type="match status" value="1"/>
</dbReference>
<gene>
    <name evidence="2" type="ORF">dnm_093940</name>
</gene>
<dbReference type="InterPro" id="IPR014710">
    <property type="entry name" value="RmlC-like_jellyroll"/>
</dbReference>
<dbReference type="EMBL" id="CP061800">
    <property type="protein sequence ID" value="QTA93293.1"/>
    <property type="molecule type" value="Genomic_DNA"/>
</dbReference>
<sequence>MGNFSKDEELVDQYARQNDKEHAVKLLFDLIVRYARKKNFVKAEALREKLFELDPMSLTEIIKSAEIIEEEKSGSIDHDHLDIWSALYDSLTTEEAHTLYLALKNGVYDTDDPIFRQGELSPYLYFINHGQLKMFYSKEGREILLETLGPGDIAGEDTFFSISVCTRSLITLSRVKLSFLEKNIFVKWQKEFPTLSAKLNDYCLMLSKPVDLFNDEGMDRRSHKRLRISGKLMFQILNPSGNPIGKAYKGNISDISVGGLSFDIKTTKKNALLLLARGLNVKFILPKNKSRIQIERNGMIIGVTNSYLNGNYTIHMKFYKMLNEIEEGGEEWLKTKI</sequence>
<dbReference type="RefSeq" id="WP_207680306.1">
    <property type="nucleotide sequence ID" value="NZ_CP061800.1"/>
</dbReference>
<dbReference type="GO" id="GO:0035438">
    <property type="term" value="F:cyclic-di-GMP binding"/>
    <property type="evidence" value="ECO:0007669"/>
    <property type="project" value="InterPro"/>
</dbReference>
<dbReference type="InterPro" id="IPR009875">
    <property type="entry name" value="PilZ_domain"/>
</dbReference>
<dbReference type="AlphaFoldDB" id="A0A975BX35"/>
<accession>A0A975BX35</accession>
<name>A0A975BX35_9BACT</name>